<keyword evidence="3 6" id="KW-0812">Transmembrane</keyword>
<feature type="transmembrane region" description="Helical" evidence="6">
    <location>
        <begin position="102"/>
        <end position="125"/>
    </location>
</feature>
<dbReference type="PIRSF" id="PIRSF006483">
    <property type="entry name" value="Membrane_protein_YitT"/>
    <property type="match status" value="1"/>
</dbReference>
<proteinExistence type="predicted"/>
<keyword evidence="9" id="KW-1185">Reference proteome</keyword>
<evidence type="ECO:0000256" key="3">
    <source>
        <dbReference type="ARBA" id="ARBA00022692"/>
    </source>
</evidence>
<gene>
    <name evidence="8" type="ORF">BHY_0017</name>
</gene>
<keyword evidence="2" id="KW-1003">Cell membrane</keyword>
<sequence>MKKKRNKWTRIKQKIKFFILKILRKQLKNTLKDPKLILISTLQITTGSLLMAISTNILYIPHGLLSGGIAGIALMLHYLLSFNLGLTIFILNIPLFIIGIKFLNITFVIQSWIAMALYSLMVNYSQFLQYKMQMNDMILVSILAGLISGLGLGLIFKAKGSSGGTDIISMIIKEKYSISIGTTNFLFNLAVLLIAAAFFNIEIALYTLIASFVTAIMTDKTSTGFGNQKAILIISDKGKEISYLITNKLKVAATLLEGKGAWAGNDKTIVFIVVPTMRMSRIKYISQKVDPNCFITVLNTNEITGGKKLLNQLQIKTILQLKTYLKKQ</sequence>
<dbReference type="InterPro" id="IPR015867">
    <property type="entry name" value="N-reg_PII/ATP_PRibTrfase_C"/>
</dbReference>
<dbReference type="InterPro" id="IPR019264">
    <property type="entry name" value="DUF2179"/>
</dbReference>
<protein>
    <submittedName>
        <fullName evidence="8">Membrane spanning protein</fullName>
    </submittedName>
</protein>
<evidence type="ECO:0000256" key="4">
    <source>
        <dbReference type="ARBA" id="ARBA00022989"/>
    </source>
</evidence>
<feature type="domain" description="DUF2179" evidence="7">
    <location>
        <begin position="253"/>
        <end position="305"/>
    </location>
</feature>
<dbReference type="Proteomes" id="UP000019269">
    <property type="component" value="Chromosome"/>
</dbReference>
<dbReference type="PANTHER" id="PTHR33545:SF5">
    <property type="entry name" value="UPF0750 MEMBRANE PROTEIN YITT"/>
    <property type="match status" value="1"/>
</dbReference>
<evidence type="ECO:0000313" key="9">
    <source>
        <dbReference type="Proteomes" id="UP000019269"/>
    </source>
</evidence>
<dbReference type="Gene3D" id="3.30.70.120">
    <property type="match status" value="1"/>
</dbReference>
<reference evidence="8" key="1">
    <citation type="submission" date="2013-02" db="EMBL/GenBank/DDBJ databases">
        <title>Comparative genomics of Borrelia species.</title>
        <authorList>
            <person name="Schwan T.G."/>
            <person name="Raffel S.J."/>
            <person name="Porcella S.F."/>
        </authorList>
    </citation>
    <scope>NUCLEOTIDE SEQUENCE [LARGE SCALE GENOMIC DNA]</scope>
    <source>
        <strain evidence="8">YOR</strain>
    </source>
</reference>
<accession>A0ABN4C7N0</accession>
<evidence type="ECO:0000256" key="2">
    <source>
        <dbReference type="ARBA" id="ARBA00022475"/>
    </source>
</evidence>
<keyword evidence="4 6" id="KW-1133">Transmembrane helix</keyword>
<keyword evidence="5 6" id="KW-0472">Membrane</keyword>
<comment type="subcellular location">
    <subcellularLocation>
        <location evidence="1">Cell membrane</location>
        <topology evidence="1">Multi-pass membrane protein</topology>
    </subcellularLocation>
</comment>
<evidence type="ECO:0000259" key="7">
    <source>
        <dbReference type="Pfam" id="PF10035"/>
    </source>
</evidence>
<dbReference type="InterPro" id="IPR051461">
    <property type="entry name" value="UPF0750_membrane"/>
</dbReference>
<dbReference type="EMBL" id="CP004146">
    <property type="protein sequence ID" value="AHH02968.1"/>
    <property type="molecule type" value="Genomic_DNA"/>
</dbReference>
<feature type="transmembrane region" description="Helical" evidence="6">
    <location>
        <begin position="137"/>
        <end position="156"/>
    </location>
</feature>
<organism evidence="8 9">
    <name type="scientific">Borrelia nietonii YOR</name>
    <dbReference type="NCBI Taxonomy" id="1293576"/>
    <lineage>
        <taxon>Bacteria</taxon>
        <taxon>Pseudomonadati</taxon>
        <taxon>Spirochaetota</taxon>
        <taxon>Spirochaetia</taxon>
        <taxon>Spirochaetales</taxon>
        <taxon>Borreliaceae</taxon>
        <taxon>Borrelia</taxon>
        <taxon>Borrelia nietonii</taxon>
    </lineage>
</organism>
<evidence type="ECO:0000313" key="8">
    <source>
        <dbReference type="EMBL" id="AHH02968.1"/>
    </source>
</evidence>
<dbReference type="PANTHER" id="PTHR33545">
    <property type="entry name" value="UPF0750 MEMBRANE PROTEIN YITT-RELATED"/>
    <property type="match status" value="1"/>
</dbReference>
<evidence type="ECO:0000256" key="6">
    <source>
        <dbReference type="SAM" id="Phobius"/>
    </source>
</evidence>
<feature type="transmembrane region" description="Helical" evidence="6">
    <location>
        <begin position="176"/>
        <end position="197"/>
    </location>
</feature>
<dbReference type="CDD" id="cd16380">
    <property type="entry name" value="YitT_C"/>
    <property type="match status" value="1"/>
</dbReference>
<evidence type="ECO:0000256" key="5">
    <source>
        <dbReference type="ARBA" id="ARBA00023136"/>
    </source>
</evidence>
<feature type="transmembrane region" description="Helical" evidence="6">
    <location>
        <begin position="68"/>
        <end position="90"/>
    </location>
</feature>
<dbReference type="InterPro" id="IPR003740">
    <property type="entry name" value="YitT"/>
</dbReference>
<name>A0ABN4C7N0_9SPIR</name>
<dbReference type="Pfam" id="PF02588">
    <property type="entry name" value="YitT_membrane"/>
    <property type="match status" value="1"/>
</dbReference>
<dbReference type="Pfam" id="PF10035">
    <property type="entry name" value="DUF2179"/>
    <property type="match status" value="1"/>
</dbReference>
<evidence type="ECO:0000256" key="1">
    <source>
        <dbReference type="ARBA" id="ARBA00004651"/>
    </source>
</evidence>